<dbReference type="GO" id="GO:0046872">
    <property type="term" value="F:metal ion binding"/>
    <property type="evidence" value="ECO:0007669"/>
    <property type="project" value="UniProtKB-KW"/>
</dbReference>
<keyword evidence="2 4" id="KW-0479">Metal-binding</keyword>
<keyword evidence="3 4" id="KW-0408">Iron</keyword>
<evidence type="ECO:0000313" key="6">
    <source>
        <dbReference type="EMBL" id="KYG70254.1"/>
    </source>
</evidence>
<evidence type="ECO:0000313" key="7">
    <source>
        <dbReference type="Proteomes" id="UP000075391"/>
    </source>
</evidence>
<organism evidence="6 7">
    <name type="scientific">Bdellovibrio bacteriovorus</name>
    <dbReference type="NCBI Taxonomy" id="959"/>
    <lineage>
        <taxon>Bacteria</taxon>
        <taxon>Pseudomonadati</taxon>
        <taxon>Bdellovibrionota</taxon>
        <taxon>Bdellovibrionia</taxon>
        <taxon>Bdellovibrionales</taxon>
        <taxon>Pseudobdellovibrionaceae</taxon>
        <taxon>Bdellovibrio</taxon>
    </lineage>
</organism>
<dbReference type="GO" id="GO:0009055">
    <property type="term" value="F:electron transfer activity"/>
    <property type="evidence" value="ECO:0007669"/>
    <property type="project" value="InterPro"/>
</dbReference>
<dbReference type="OrthoDB" id="5289632at2"/>
<dbReference type="Proteomes" id="UP000075391">
    <property type="component" value="Unassembled WGS sequence"/>
</dbReference>
<reference evidence="6 7" key="1">
    <citation type="submission" date="2016-03" db="EMBL/GenBank/DDBJ databases">
        <authorList>
            <person name="Ploux O."/>
        </authorList>
    </citation>
    <scope>NUCLEOTIDE SEQUENCE [LARGE SCALE GENOMIC DNA]</scope>
    <source>
        <strain evidence="6 7">BER2</strain>
    </source>
</reference>
<dbReference type="SUPFAM" id="SSF46626">
    <property type="entry name" value="Cytochrome c"/>
    <property type="match status" value="1"/>
</dbReference>
<evidence type="ECO:0000256" key="1">
    <source>
        <dbReference type="ARBA" id="ARBA00022617"/>
    </source>
</evidence>
<protein>
    <recommendedName>
        <fullName evidence="5">Cytochrome c domain-containing protein</fullName>
    </recommendedName>
</protein>
<dbReference type="GO" id="GO:0020037">
    <property type="term" value="F:heme binding"/>
    <property type="evidence" value="ECO:0007669"/>
    <property type="project" value="InterPro"/>
</dbReference>
<dbReference type="InterPro" id="IPR036909">
    <property type="entry name" value="Cyt_c-like_dom_sf"/>
</dbReference>
<dbReference type="Gene3D" id="1.10.760.10">
    <property type="entry name" value="Cytochrome c-like domain"/>
    <property type="match status" value="1"/>
</dbReference>
<dbReference type="PROSITE" id="PS51007">
    <property type="entry name" value="CYTC"/>
    <property type="match status" value="1"/>
</dbReference>
<proteinExistence type="predicted"/>
<keyword evidence="1 4" id="KW-0349">Heme</keyword>
<evidence type="ECO:0000256" key="2">
    <source>
        <dbReference type="ARBA" id="ARBA00022723"/>
    </source>
</evidence>
<feature type="domain" description="Cytochrome c" evidence="5">
    <location>
        <begin position="250"/>
        <end position="337"/>
    </location>
</feature>
<accession>A0A150WUV9</accession>
<dbReference type="AlphaFoldDB" id="A0A150WUV9"/>
<evidence type="ECO:0000256" key="3">
    <source>
        <dbReference type="ARBA" id="ARBA00023004"/>
    </source>
</evidence>
<evidence type="ECO:0000259" key="5">
    <source>
        <dbReference type="PROSITE" id="PS51007"/>
    </source>
</evidence>
<gene>
    <name evidence="6" type="ORF">AZI85_13995</name>
</gene>
<comment type="caution">
    <text evidence="6">The sequence shown here is derived from an EMBL/GenBank/DDBJ whole genome shotgun (WGS) entry which is preliminary data.</text>
</comment>
<dbReference type="Pfam" id="PF13442">
    <property type="entry name" value="Cytochrome_CBB3"/>
    <property type="match status" value="1"/>
</dbReference>
<name>A0A150WUV9_BDEBC</name>
<evidence type="ECO:0000256" key="4">
    <source>
        <dbReference type="PROSITE-ProRule" id="PRU00433"/>
    </source>
</evidence>
<dbReference type="EMBL" id="LUKF01000002">
    <property type="protein sequence ID" value="KYG70254.1"/>
    <property type="molecule type" value="Genomic_DNA"/>
</dbReference>
<dbReference type="InterPro" id="IPR009056">
    <property type="entry name" value="Cyt_c-like_dom"/>
</dbReference>
<sequence>MFVGMKRSIIAVGAMTGLVVAFQNCSDFALQDQVIYEQGIFELDSKTIPALLDSESLNAWSKPGNPNFVNDGMWMADQWSLIVAADRAATGKIITVSSGLANEESYINIASGKIRAVRTSTGGAGTWSEYLETNVPASGDKMVLAATFGAKAGGISLMVNGILQTATLQKSTIPPGDFSMVAKSVQAAPVGGQVYEYMVFGGDSYYKEGKLTDQQLNVMSRYIANNNMIANVLWDPSLTAPSSDGDEVNPKFVIAKAIYDAKCISCHKSGGNSPNLVNLSESKALSNGWVVKGNPQGSTLYNVLKGSSGGGAKSMPSGGSISAAEVQAIADWINSIK</sequence>